<protein>
    <submittedName>
        <fullName evidence="1">Uncharacterized protein</fullName>
    </submittedName>
</protein>
<dbReference type="EMBL" id="ML121533">
    <property type="protein sequence ID" value="RPB26643.1"/>
    <property type="molecule type" value="Genomic_DNA"/>
</dbReference>
<evidence type="ECO:0000313" key="2">
    <source>
        <dbReference type="Proteomes" id="UP000267821"/>
    </source>
</evidence>
<dbReference type="AlphaFoldDB" id="A0A3N4LUQ2"/>
<keyword evidence="2" id="KW-1185">Reference proteome</keyword>
<sequence length="230" mass="26499">MSSKPVMKLINPGLYAFVDFMNGIEPGEVLEFPFTDSSGLISESDADSRQHLGVFLHGAAYIGGYNGVCKYFSRRYKSEALEELRSRYGMEENNHRTLFHPFPSDFFDYHKFPKGESFKNFIIRCSTYLNQRRLPQYCNFEGLCALAFELMGLEKIILKVIDTMRLDKKLSPEEGQFPIIKTTQKEVEKAISVNMWEKSRDTVFEEEYGTTNFERTQVGEVAEGMVGDWP</sequence>
<dbReference type="OrthoDB" id="5392762at2759"/>
<accession>A0A3N4LUQ2</accession>
<name>A0A3N4LUQ2_9PEZI</name>
<dbReference type="InParanoid" id="A0A3N4LUQ2"/>
<reference evidence="1 2" key="1">
    <citation type="journal article" date="2018" name="Nat. Ecol. Evol.">
        <title>Pezizomycetes genomes reveal the molecular basis of ectomycorrhizal truffle lifestyle.</title>
        <authorList>
            <person name="Murat C."/>
            <person name="Payen T."/>
            <person name="Noel B."/>
            <person name="Kuo A."/>
            <person name="Morin E."/>
            <person name="Chen J."/>
            <person name="Kohler A."/>
            <person name="Krizsan K."/>
            <person name="Balestrini R."/>
            <person name="Da Silva C."/>
            <person name="Montanini B."/>
            <person name="Hainaut M."/>
            <person name="Levati E."/>
            <person name="Barry K.W."/>
            <person name="Belfiori B."/>
            <person name="Cichocki N."/>
            <person name="Clum A."/>
            <person name="Dockter R.B."/>
            <person name="Fauchery L."/>
            <person name="Guy J."/>
            <person name="Iotti M."/>
            <person name="Le Tacon F."/>
            <person name="Lindquist E.A."/>
            <person name="Lipzen A."/>
            <person name="Malagnac F."/>
            <person name="Mello A."/>
            <person name="Molinier V."/>
            <person name="Miyauchi S."/>
            <person name="Poulain J."/>
            <person name="Riccioni C."/>
            <person name="Rubini A."/>
            <person name="Sitrit Y."/>
            <person name="Splivallo R."/>
            <person name="Traeger S."/>
            <person name="Wang M."/>
            <person name="Zifcakova L."/>
            <person name="Wipf D."/>
            <person name="Zambonelli A."/>
            <person name="Paolocci F."/>
            <person name="Nowrousian M."/>
            <person name="Ottonello S."/>
            <person name="Baldrian P."/>
            <person name="Spatafora J.W."/>
            <person name="Henrissat B."/>
            <person name="Nagy L.G."/>
            <person name="Aury J.M."/>
            <person name="Wincker P."/>
            <person name="Grigoriev I.V."/>
            <person name="Bonfante P."/>
            <person name="Martin F.M."/>
        </authorList>
    </citation>
    <scope>NUCLEOTIDE SEQUENCE [LARGE SCALE GENOMIC DNA]</scope>
    <source>
        <strain evidence="1 2">ATCC MYA-4762</strain>
    </source>
</reference>
<dbReference type="Proteomes" id="UP000267821">
    <property type="component" value="Unassembled WGS sequence"/>
</dbReference>
<gene>
    <name evidence="1" type="ORF">L211DRAFT_846826</name>
</gene>
<organism evidence="1 2">
    <name type="scientific">Terfezia boudieri ATCC MYA-4762</name>
    <dbReference type="NCBI Taxonomy" id="1051890"/>
    <lineage>
        <taxon>Eukaryota</taxon>
        <taxon>Fungi</taxon>
        <taxon>Dikarya</taxon>
        <taxon>Ascomycota</taxon>
        <taxon>Pezizomycotina</taxon>
        <taxon>Pezizomycetes</taxon>
        <taxon>Pezizales</taxon>
        <taxon>Pezizaceae</taxon>
        <taxon>Terfezia</taxon>
    </lineage>
</organism>
<evidence type="ECO:0000313" key="1">
    <source>
        <dbReference type="EMBL" id="RPB26643.1"/>
    </source>
</evidence>
<proteinExistence type="predicted"/>